<evidence type="ECO:0000313" key="2">
    <source>
        <dbReference type="EMBL" id="GFR01809.1"/>
    </source>
</evidence>
<organism evidence="2 3">
    <name type="scientific">Trichonephila clavata</name>
    <name type="common">Joro spider</name>
    <name type="synonym">Nephila clavata</name>
    <dbReference type="NCBI Taxonomy" id="2740835"/>
    <lineage>
        <taxon>Eukaryota</taxon>
        <taxon>Metazoa</taxon>
        <taxon>Ecdysozoa</taxon>
        <taxon>Arthropoda</taxon>
        <taxon>Chelicerata</taxon>
        <taxon>Arachnida</taxon>
        <taxon>Araneae</taxon>
        <taxon>Araneomorphae</taxon>
        <taxon>Entelegynae</taxon>
        <taxon>Araneoidea</taxon>
        <taxon>Nephilidae</taxon>
        <taxon>Trichonephila</taxon>
    </lineage>
</organism>
<feature type="compositionally biased region" description="Polar residues" evidence="1">
    <location>
        <begin position="22"/>
        <end position="38"/>
    </location>
</feature>
<comment type="caution">
    <text evidence="2">The sequence shown here is derived from an EMBL/GenBank/DDBJ whole genome shotgun (WGS) entry which is preliminary data.</text>
</comment>
<dbReference type="OrthoDB" id="10289064at2759"/>
<protein>
    <submittedName>
        <fullName evidence="2">Uncharacterized protein</fullName>
    </submittedName>
</protein>
<accession>A0A8X6LC96</accession>
<sequence>MTYIIYPMTVKIRGNSPKLNAETETTQPSKLTRVSQDFSQSSPQDTSCLGWLSNNRCIIKCHVAYYELSLTSSEICRLKGEQQRPIIRQITSLAILLSGTRIGFRDILRSLSTECNSYVAY</sequence>
<proteinExistence type="predicted"/>
<name>A0A8X6LC96_TRICU</name>
<keyword evidence="3" id="KW-1185">Reference proteome</keyword>
<evidence type="ECO:0000313" key="3">
    <source>
        <dbReference type="Proteomes" id="UP000887116"/>
    </source>
</evidence>
<reference evidence="2" key="1">
    <citation type="submission" date="2020-07" db="EMBL/GenBank/DDBJ databases">
        <title>Multicomponent nature underlies the extraordinary mechanical properties of spider dragline silk.</title>
        <authorList>
            <person name="Kono N."/>
            <person name="Nakamura H."/>
            <person name="Mori M."/>
            <person name="Yoshida Y."/>
            <person name="Ohtoshi R."/>
            <person name="Malay A.D."/>
            <person name="Moran D.A.P."/>
            <person name="Tomita M."/>
            <person name="Numata K."/>
            <person name="Arakawa K."/>
        </authorList>
    </citation>
    <scope>NUCLEOTIDE SEQUENCE</scope>
</reference>
<dbReference type="AlphaFoldDB" id="A0A8X6LC96"/>
<feature type="region of interest" description="Disordered" evidence="1">
    <location>
        <begin position="17"/>
        <end position="38"/>
    </location>
</feature>
<gene>
    <name evidence="2" type="ORF">TNCT_33431</name>
</gene>
<dbReference type="EMBL" id="BMAO01005504">
    <property type="protein sequence ID" value="GFR01809.1"/>
    <property type="molecule type" value="Genomic_DNA"/>
</dbReference>
<evidence type="ECO:0000256" key="1">
    <source>
        <dbReference type="SAM" id="MobiDB-lite"/>
    </source>
</evidence>
<dbReference type="Proteomes" id="UP000887116">
    <property type="component" value="Unassembled WGS sequence"/>
</dbReference>